<keyword evidence="4" id="KW-0636">Prenylation</keyword>
<evidence type="ECO:0000256" key="5">
    <source>
        <dbReference type="ARBA" id="ARBA00024045"/>
    </source>
</evidence>
<dbReference type="AlphaFoldDB" id="A0AAD8L549"/>
<comment type="subcellular location">
    <subcellularLocation>
        <location evidence="1">Membrane</location>
        <topology evidence="1">Peripheral membrane protein</topology>
    </subcellularLocation>
</comment>
<comment type="caution">
    <text evidence="7">The sequence shown here is derived from an EMBL/GenBank/DDBJ whole genome shotgun (WGS) entry which is preliminary data.</text>
</comment>
<feature type="domain" description="HMA" evidence="6">
    <location>
        <begin position="46"/>
        <end position="113"/>
    </location>
</feature>
<gene>
    <name evidence="7" type="ORF">QVD17_10116</name>
</gene>
<keyword evidence="2" id="KW-0488">Methylation</keyword>
<sequence>MSTNEYFEFLQIKVSIFSFRNFLKIECVCSFVNAYVFEIPFCFLDEQKCALKVNIHCDGCKQKVKKILKKIEGVYCVDINAEKQKVKVYGNVDSTTLINKLVKSGKYAELWPTDDQKAPNFINGGYDQNQFQNLIKSLNLSKGQTLSDYPRRFAEDQMSFERSRVGEYGSGFIDMEGGQVDGRCNRGLESYHDHQSSMPIINMYQQSHQLPRMRNMNVHNKNMNMNMHGGMGHDNMYMHQPLMYNHVFPMYHPAHYY</sequence>
<reference evidence="7" key="1">
    <citation type="journal article" date="2023" name="bioRxiv">
        <title>Improved chromosome-level genome assembly for marigold (Tagetes erecta).</title>
        <authorList>
            <person name="Jiang F."/>
            <person name="Yuan L."/>
            <person name="Wang S."/>
            <person name="Wang H."/>
            <person name="Xu D."/>
            <person name="Wang A."/>
            <person name="Fan W."/>
        </authorList>
    </citation>
    <scope>NUCLEOTIDE SEQUENCE</scope>
    <source>
        <strain evidence="7">WSJ</strain>
        <tissue evidence="7">Leaf</tissue>
    </source>
</reference>
<dbReference type="Gene3D" id="3.30.70.100">
    <property type="match status" value="1"/>
</dbReference>
<dbReference type="Pfam" id="PF00403">
    <property type="entry name" value="HMA"/>
    <property type="match status" value="1"/>
</dbReference>
<keyword evidence="4" id="KW-0449">Lipoprotein</keyword>
<dbReference type="FunFam" id="3.30.70.100:FF:000008">
    <property type="entry name" value="Copper transport protein ATOX1"/>
    <property type="match status" value="1"/>
</dbReference>
<protein>
    <recommendedName>
        <fullName evidence="6">HMA domain-containing protein</fullName>
    </recommendedName>
</protein>
<dbReference type="EMBL" id="JAUHHV010000002">
    <property type="protein sequence ID" value="KAK1433208.1"/>
    <property type="molecule type" value="Genomic_DNA"/>
</dbReference>
<organism evidence="7 8">
    <name type="scientific">Tagetes erecta</name>
    <name type="common">African marigold</name>
    <dbReference type="NCBI Taxonomy" id="13708"/>
    <lineage>
        <taxon>Eukaryota</taxon>
        <taxon>Viridiplantae</taxon>
        <taxon>Streptophyta</taxon>
        <taxon>Embryophyta</taxon>
        <taxon>Tracheophyta</taxon>
        <taxon>Spermatophyta</taxon>
        <taxon>Magnoliopsida</taxon>
        <taxon>eudicotyledons</taxon>
        <taxon>Gunneridae</taxon>
        <taxon>Pentapetalae</taxon>
        <taxon>asterids</taxon>
        <taxon>campanulids</taxon>
        <taxon>Asterales</taxon>
        <taxon>Asteraceae</taxon>
        <taxon>Asteroideae</taxon>
        <taxon>Heliantheae alliance</taxon>
        <taxon>Tageteae</taxon>
        <taxon>Tagetes</taxon>
    </lineage>
</organism>
<dbReference type="GO" id="GO:0046872">
    <property type="term" value="F:metal ion binding"/>
    <property type="evidence" value="ECO:0007669"/>
    <property type="project" value="UniProtKB-KW"/>
</dbReference>
<dbReference type="Proteomes" id="UP001229421">
    <property type="component" value="Unassembled WGS sequence"/>
</dbReference>
<evidence type="ECO:0000313" key="7">
    <source>
        <dbReference type="EMBL" id="KAK1433208.1"/>
    </source>
</evidence>
<keyword evidence="3" id="KW-0479">Metal-binding</keyword>
<dbReference type="PANTHER" id="PTHR45868:SF93">
    <property type="entry name" value="OS12G0144600 PROTEIN"/>
    <property type="match status" value="1"/>
</dbReference>
<evidence type="ECO:0000259" key="6">
    <source>
        <dbReference type="PROSITE" id="PS50846"/>
    </source>
</evidence>
<evidence type="ECO:0000313" key="8">
    <source>
        <dbReference type="Proteomes" id="UP001229421"/>
    </source>
</evidence>
<evidence type="ECO:0000256" key="2">
    <source>
        <dbReference type="ARBA" id="ARBA00022481"/>
    </source>
</evidence>
<keyword evidence="8" id="KW-1185">Reference proteome</keyword>
<dbReference type="SUPFAM" id="SSF55008">
    <property type="entry name" value="HMA, heavy metal-associated domain"/>
    <property type="match status" value="1"/>
</dbReference>
<dbReference type="GO" id="GO:0009626">
    <property type="term" value="P:plant-type hypersensitive response"/>
    <property type="evidence" value="ECO:0007669"/>
    <property type="project" value="UniProtKB-KW"/>
</dbReference>
<dbReference type="PROSITE" id="PS50846">
    <property type="entry name" value="HMA_2"/>
    <property type="match status" value="1"/>
</dbReference>
<dbReference type="CDD" id="cd00371">
    <property type="entry name" value="HMA"/>
    <property type="match status" value="1"/>
</dbReference>
<evidence type="ECO:0000256" key="4">
    <source>
        <dbReference type="ARBA" id="ARBA00023289"/>
    </source>
</evidence>
<dbReference type="InterPro" id="IPR036163">
    <property type="entry name" value="HMA_dom_sf"/>
</dbReference>
<accession>A0AAD8L549</accession>
<name>A0AAD8L549_TARER</name>
<comment type="similarity">
    <text evidence="5">Belongs to the HIPP family.</text>
</comment>
<dbReference type="InterPro" id="IPR006121">
    <property type="entry name" value="HMA_dom"/>
</dbReference>
<evidence type="ECO:0000256" key="1">
    <source>
        <dbReference type="ARBA" id="ARBA00004170"/>
    </source>
</evidence>
<evidence type="ECO:0000256" key="3">
    <source>
        <dbReference type="ARBA" id="ARBA00022723"/>
    </source>
</evidence>
<dbReference type="PANTHER" id="PTHR45868">
    <property type="entry name" value="HEAVY METAL-ASSOCIATED ISOPRENYLATED PLANT PROTEIN 33-RELATED"/>
    <property type="match status" value="1"/>
</dbReference>
<dbReference type="GO" id="GO:0016020">
    <property type="term" value="C:membrane"/>
    <property type="evidence" value="ECO:0007669"/>
    <property type="project" value="UniProtKB-SubCell"/>
</dbReference>
<proteinExistence type="inferred from homology"/>